<dbReference type="SUPFAM" id="SSF46894">
    <property type="entry name" value="C-terminal effector domain of the bipartite response regulators"/>
    <property type="match status" value="1"/>
</dbReference>
<reference evidence="3 4" key="1">
    <citation type="submission" date="2020-01" db="EMBL/GenBank/DDBJ databases">
        <title>Insect and environment-associated Actinomycetes.</title>
        <authorList>
            <person name="Currrie C."/>
            <person name="Chevrette M."/>
            <person name="Carlson C."/>
            <person name="Stubbendieck R."/>
            <person name="Wendt-Pienkowski E."/>
        </authorList>
    </citation>
    <scope>NUCLEOTIDE SEQUENCE [LARGE SCALE GENOMIC DNA]</scope>
    <source>
        <strain evidence="3 4">SID11342</strain>
    </source>
</reference>
<proteinExistence type="predicted"/>
<dbReference type="RefSeq" id="WP_164343683.1">
    <property type="nucleotide sequence ID" value="NZ_JAAGLQ010000185.1"/>
</dbReference>
<protein>
    <submittedName>
        <fullName evidence="3">LuxR family transcriptional regulator</fullName>
    </submittedName>
</protein>
<dbReference type="InterPro" id="IPR016032">
    <property type="entry name" value="Sig_transdc_resp-reg_C-effctor"/>
</dbReference>
<name>A0A6N9U0Q1_STRHA</name>
<dbReference type="EMBL" id="JAAGLQ010000185">
    <property type="protein sequence ID" value="NEA15643.1"/>
    <property type="molecule type" value="Genomic_DNA"/>
</dbReference>
<gene>
    <name evidence="3" type="ORF">G3I29_08875</name>
    <name evidence="2" type="ORF">STHAL_25515</name>
</gene>
<dbReference type="EMBL" id="JAHUVW010000001">
    <property type="protein sequence ID" value="MBV7672806.1"/>
    <property type="molecule type" value="Genomic_DNA"/>
</dbReference>
<dbReference type="AlphaFoldDB" id="A0A6N9U0Q1"/>
<evidence type="ECO:0000313" key="3">
    <source>
        <dbReference type="EMBL" id="NEA15643.1"/>
    </source>
</evidence>
<comment type="caution">
    <text evidence="3">The sequence shown here is derived from an EMBL/GenBank/DDBJ whole genome shotgun (WGS) entry which is preliminary data.</text>
</comment>
<reference evidence="2 5" key="2">
    <citation type="submission" date="2021-07" db="EMBL/GenBank/DDBJ databases">
        <title>Sequencing Streptomyces halstedii LGO-A4 genome an citrus endophytic actinomycete.</title>
        <authorList>
            <person name="Samborskyy M."/>
            <person name="Scott N."/>
            <person name="Deglau R."/>
            <person name="Dickens S."/>
            <person name="Oliveira L.G."/>
        </authorList>
    </citation>
    <scope>NUCLEOTIDE SEQUENCE [LARGE SCALE GENOMIC DNA]</scope>
    <source>
        <strain evidence="2 5">LGO-A4</strain>
    </source>
</reference>
<keyword evidence="5" id="KW-1185">Reference proteome</keyword>
<dbReference type="Proteomes" id="UP000735541">
    <property type="component" value="Unassembled WGS sequence"/>
</dbReference>
<accession>A0A6N9U0Q1</accession>
<feature type="region of interest" description="Disordered" evidence="1">
    <location>
        <begin position="1"/>
        <end position="37"/>
    </location>
</feature>
<evidence type="ECO:0000313" key="5">
    <source>
        <dbReference type="Proteomes" id="UP000735541"/>
    </source>
</evidence>
<evidence type="ECO:0000313" key="2">
    <source>
        <dbReference type="EMBL" id="MBV7672806.1"/>
    </source>
</evidence>
<dbReference type="GO" id="GO:0006355">
    <property type="term" value="P:regulation of DNA-templated transcription"/>
    <property type="evidence" value="ECO:0007669"/>
    <property type="project" value="InterPro"/>
</dbReference>
<dbReference type="GO" id="GO:0003677">
    <property type="term" value="F:DNA binding"/>
    <property type="evidence" value="ECO:0007669"/>
    <property type="project" value="InterPro"/>
</dbReference>
<feature type="compositionally biased region" description="Basic and acidic residues" evidence="1">
    <location>
        <begin position="8"/>
        <end position="23"/>
    </location>
</feature>
<evidence type="ECO:0000256" key="1">
    <source>
        <dbReference type="SAM" id="MobiDB-lite"/>
    </source>
</evidence>
<evidence type="ECO:0000313" key="4">
    <source>
        <dbReference type="Proteomes" id="UP000471293"/>
    </source>
</evidence>
<dbReference type="Proteomes" id="UP000471293">
    <property type="component" value="Unassembled WGS sequence"/>
</dbReference>
<organism evidence="3 4">
    <name type="scientific">Streptomyces halstedii</name>
    <dbReference type="NCBI Taxonomy" id="1944"/>
    <lineage>
        <taxon>Bacteria</taxon>
        <taxon>Bacillati</taxon>
        <taxon>Actinomycetota</taxon>
        <taxon>Actinomycetes</taxon>
        <taxon>Kitasatosporales</taxon>
        <taxon>Streptomycetaceae</taxon>
        <taxon>Streptomyces</taxon>
    </lineage>
</organism>
<sequence>MTPSATSEEIKPARRPPKSEPAGDARPAGGGPSDGAGVRRLTAVDVRILEGVAVGTSTVRLAASLYLSRQGIEYRIGLMMRHFQAANRPALISRAHSLGVLSVGAWPPRVLPEFLES</sequence>